<dbReference type="SUPFAM" id="SSF52833">
    <property type="entry name" value="Thioredoxin-like"/>
    <property type="match status" value="1"/>
</dbReference>
<dbReference type="Gene3D" id="3.40.30.10">
    <property type="entry name" value="Glutaredoxin"/>
    <property type="match status" value="1"/>
</dbReference>
<reference evidence="8" key="1">
    <citation type="submission" date="2009-12" db="EMBL/GenBank/DDBJ databases">
        <title>The Genome Sequence of Anolis carolinensis (Green Anole Lizard).</title>
        <authorList>
            <consortium name="The Genome Sequencing Platform"/>
            <person name="Di Palma F."/>
            <person name="Alfoldi J."/>
            <person name="Heiman D."/>
            <person name="Young S."/>
            <person name="Grabherr M."/>
            <person name="Johnson J."/>
            <person name="Lander E.S."/>
            <person name="Lindblad-Toh K."/>
        </authorList>
    </citation>
    <scope>NUCLEOTIDE SEQUENCE [LARGE SCALE GENOMIC DNA]</scope>
    <source>
        <strain evidence="8">JBL SC #1</strain>
    </source>
</reference>
<dbReference type="GeneTree" id="ENSGT00940000153430"/>
<keyword evidence="3" id="KW-0575">Peroxidase</keyword>
<proteinExistence type="inferred from homology"/>
<evidence type="ECO:0000256" key="1">
    <source>
        <dbReference type="ARBA" id="ARBA00009796"/>
    </source>
</evidence>
<keyword evidence="5" id="KW-0560">Oxidoreductase</keyword>
<dbReference type="InterPro" id="IPR050217">
    <property type="entry name" value="Peroxiredoxin"/>
</dbReference>
<reference evidence="8" key="3">
    <citation type="submission" date="2025-09" db="UniProtKB">
        <authorList>
            <consortium name="Ensembl"/>
        </authorList>
    </citation>
    <scope>IDENTIFICATION</scope>
</reference>
<dbReference type="EC" id="1.11.1.24" evidence="2"/>
<dbReference type="GO" id="GO:0045454">
    <property type="term" value="P:cell redox homeostasis"/>
    <property type="evidence" value="ECO:0000318"/>
    <property type="project" value="GO_Central"/>
</dbReference>
<organism evidence="8 9">
    <name type="scientific">Anolis carolinensis</name>
    <name type="common">Green anole</name>
    <name type="synonym">American chameleon</name>
    <dbReference type="NCBI Taxonomy" id="28377"/>
    <lineage>
        <taxon>Eukaryota</taxon>
        <taxon>Metazoa</taxon>
        <taxon>Chordata</taxon>
        <taxon>Craniata</taxon>
        <taxon>Vertebrata</taxon>
        <taxon>Euteleostomi</taxon>
        <taxon>Lepidosauria</taxon>
        <taxon>Squamata</taxon>
        <taxon>Bifurcata</taxon>
        <taxon>Unidentata</taxon>
        <taxon>Episquamata</taxon>
        <taxon>Toxicofera</taxon>
        <taxon>Iguania</taxon>
        <taxon>Dactyloidae</taxon>
        <taxon>Anolis</taxon>
    </lineage>
</organism>
<comment type="catalytic activity">
    <reaction evidence="7">
        <text>a hydroperoxide + [thioredoxin]-dithiol = an alcohol + [thioredoxin]-disulfide + H2O</text>
        <dbReference type="Rhea" id="RHEA:62620"/>
        <dbReference type="Rhea" id="RHEA-COMP:10698"/>
        <dbReference type="Rhea" id="RHEA-COMP:10700"/>
        <dbReference type="ChEBI" id="CHEBI:15377"/>
        <dbReference type="ChEBI" id="CHEBI:29950"/>
        <dbReference type="ChEBI" id="CHEBI:30879"/>
        <dbReference type="ChEBI" id="CHEBI:35924"/>
        <dbReference type="ChEBI" id="CHEBI:50058"/>
        <dbReference type="EC" id="1.11.1.24"/>
    </reaction>
</comment>
<keyword evidence="6" id="KW-0676">Redox-active center</keyword>
<evidence type="ECO:0000256" key="3">
    <source>
        <dbReference type="ARBA" id="ARBA00022559"/>
    </source>
</evidence>
<dbReference type="Ensembl" id="ENSACAT00000051013.1">
    <property type="protein sequence ID" value="ENSACAP00000034035.1"/>
    <property type="gene ID" value="ENSACAG00000039309.1"/>
</dbReference>
<evidence type="ECO:0000256" key="4">
    <source>
        <dbReference type="ARBA" id="ARBA00022862"/>
    </source>
</evidence>
<evidence type="ECO:0000313" key="8">
    <source>
        <dbReference type="Ensembl" id="ENSACAP00000034035.1"/>
    </source>
</evidence>
<name>A0A803TFP5_ANOCA</name>
<dbReference type="PANTHER" id="PTHR10681">
    <property type="entry name" value="THIOREDOXIN PEROXIDASE"/>
    <property type="match status" value="1"/>
</dbReference>
<dbReference type="AlphaFoldDB" id="A0A803TFP5"/>
<dbReference type="GO" id="GO:0006979">
    <property type="term" value="P:response to oxidative stress"/>
    <property type="evidence" value="ECO:0000318"/>
    <property type="project" value="GO_Central"/>
</dbReference>
<dbReference type="GO" id="GO:0008379">
    <property type="term" value="F:thioredoxin peroxidase activity"/>
    <property type="evidence" value="ECO:0000318"/>
    <property type="project" value="GO_Central"/>
</dbReference>
<evidence type="ECO:0000256" key="6">
    <source>
        <dbReference type="ARBA" id="ARBA00023284"/>
    </source>
</evidence>
<keyword evidence="4" id="KW-0049">Antioxidant</keyword>
<protein>
    <recommendedName>
        <fullName evidence="2">thioredoxin-dependent peroxiredoxin</fullName>
        <ecNumber evidence="2">1.11.1.24</ecNumber>
    </recommendedName>
</protein>
<sequence length="235" mass="26291">MKTYDFLLVCFCFVSFILKYIRGQHELYLSYRVLTFLEPGAEASQGLREVPLLPLRRRGVPGEVGRAPVTNHSLYLSKAKISKPAPEWEGTAVINGEFKELKFRPPLDAFQLVNIPLQLQCPELDAVFQVVACSVDSQFSHLVWINTQWKQGGFGPVSDLTHQISKDLEDQGHALRGLFITDDKKILQQITMNDLPVGRSVNETICLGQFVLLAGGSETIIPDPAGKLKYFGKMN</sequence>
<keyword evidence="9" id="KW-1185">Reference proteome</keyword>
<dbReference type="GO" id="GO:0005829">
    <property type="term" value="C:cytosol"/>
    <property type="evidence" value="ECO:0000318"/>
    <property type="project" value="GO_Central"/>
</dbReference>
<reference evidence="8" key="2">
    <citation type="submission" date="2025-08" db="UniProtKB">
        <authorList>
            <consortium name="Ensembl"/>
        </authorList>
    </citation>
    <scope>IDENTIFICATION</scope>
</reference>
<dbReference type="InParanoid" id="A0A803TFP5"/>
<dbReference type="InterPro" id="IPR036249">
    <property type="entry name" value="Thioredoxin-like_sf"/>
</dbReference>
<evidence type="ECO:0000256" key="2">
    <source>
        <dbReference type="ARBA" id="ARBA00013017"/>
    </source>
</evidence>
<evidence type="ECO:0000313" key="9">
    <source>
        <dbReference type="Proteomes" id="UP000001646"/>
    </source>
</evidence>
<accession>A0A803TFP5</accession>
<dbReference type="GO" id="GO:0042744">
    <property type="term" value="P:hydrogen peroxide catabolic process"/>
    <property type="evidence" value="ECO:0000318"/>
    <property type="project" value="GO_Central"/>
</dbReference>
<evidence type="ECO:0000256" key="7">
    <source>
        <dbReference type="ARBA" id="ARBA00049091"/>
    </source>
</evidence>
<dbReference type="Proteomes" id="UP000001646">
    <property type="component" value="Unplaced"/>
</dbReference>
<evidence type="ECO:0000256" key="5">
    <source>
        <dbReference type="ARBA" id="ARBA00023002"/>
    </source>
</evidence>
<dbReference type="GO" id="GO:0005783">
    <property type="term" value="C:endoplasmic reticulum"/>
    <property type="evidence" value="ECO:0000318"/>
    <property type="project" value="GO_Central"/>
</dbReference>
<dbReference type="PANTHER" id="PTHR10681:SF171">
    <property type="entry name" value="PEROXIREDOXIN 4"/>
    <property type="match status" value="1"/>
</dbReference>
<comment type="similarity">
    <text evidence="1">Belongs to the peroxiredoxin family. AhpC/Prx1 subfamily.</text>
</comment>